<organism evidence="3 4">
    <name type="scientific">Hymenobacter mucosus</name>
    <dbReference type="NCBI Taxonomy" id="1411120"/>
    <lineage>
        <taxon>Bacteria</taxon>
        <taxon>Pseudomonadati</taxon>
        <taxon>Bacteroidota</taxon>
        <taxon>Cytophagia</taxon>
        <taxon>Cytophagales</taxon>
        <taxon>Hymenobacteraceae</taxon>
        <taxon>Hymenobacter</taxon>
    </lineage>
</organism>
<name>A0A238VDM9_9BACT</name>
<dbReference type="SUPFAM" id="SSF56317">
    <property type="entry name" value="Carbon-nitrogen hydrolase"/>
    <property type="match status" value="1"/>
</dbReference>
<feature type="compositionally biased region" description="Pro residues" evidence="1">
    <location>
        <begin position="12"/>
        <end position="21"/>
    </location>
</feature>
<proteinExistence type="predicted"/>
<dbReference type="InterPro" id="IPR036526">
    <property type="entry name" value="C-N_Hydrolase_sf"/>
</dbReference>
<protein>
    <submittedName>
        <fullName evidence="3">Predicted amidohydrolase</fullName>
    </submittedName>
</protein>
<dbReference type="AlphaFoldDB" id="A0A238VDM9"/>
<reference evidence="4" key="1">
    <citation type="submission" date="2017-06" db="EMBL/GenBank/DDBJ databases">
        <authorList>
            <person name="Varghese N."/>
            <person name="Submissions S."/>
        </authorList>
    </citation>
    <scope>NUCLEOTIDE SEQUENCE [LARGE SCALE GENOMIC DNA]</scope>
    <source>
        <strain evidence="4">DSM 28041</strain>
    </source>
</reference>
<dbReference type="Pfam" id="PF00795">
    <property type="entry name" value="CN_hydrolase"/>
    <property type="match status" value="1"/>
</dbReference>
<evidence type="ECO:0000259" key="2">
    <source>
        <dbReference type="PROSITE" id="PS50263"/>
    </source>
</evidence>
<dbReference type="PROSITE" id="PS50263">
    <property type="entry name" value="CN_HYDROLASE"/>
    <property type="match status" value="1"/>
</dbReference>
<evidence type="ECO:0000256" key="1">
    <source>
        <dbReference type="SAM" id="MobiDB-lite"/>
    </source>
</evidence>
<keyword evidence="3" id="KW-0378">Hydrolase</keyword>
<evidence type="ECO:0000313" key="3">
    <source>
        <dbReference type="EMBL" id="SNR31793.1"/>
    </source>
</evidence>
<keyword evidence="4" id="KW-1185">Reference proteome</keyword>
<evidence type="ECO:0000313" key="4">
    <source>
        <dbReference type="Proteomes" id="UP000198310"/>
    </source>
</evidence>
<gene>
    <name evidence="3" type="ORF">SAMN06269173_101423</name>
</gene>
<dbReference type="InterPro" id="IPR003010">
    <property type="entry name" value="C-N_Hydrolase"/>
</dbReference>
<feature type="domain" description="CN hydrolase" evidence="2">
    <location>
        <begin position="39"/>
        <end position="291"/>
    </location>
</feature>
<dbReference type="CDD" id="cd07197">
    <property type="entry name" value="nitrilase"/>
    <property type="match status" value="1"/>
</dbReference>
<dbReference type="EMBL" id="FZNS01000001">
    <property type="protein sequence ID" value="SNR31793.1"/>
    <property type="molecule type" value="Genomic_DNA"/>
</dbReference>
<dbReference type="GO" id="GO:0016787">
    <property type="term" value="F:hydrolase activity"/>
    <property type="evidence" value="ECO:0007669"/>
    <property type="project" value="UniProtKB-KW"/>
</dbReference>
<accession>A0A238VDM9</accession>
<dbReference type="Gene3D" id="3.60.110.10">
    <property type="entry name" value="Carbon-nitrogen hydrolase"/>
    <property type="match status" value="1"/>
</dbReference>
<sequence>MAAFFSLRKPFKPAPPPPSPAPAAAAHTPSPVPIPTETWRIGMGQLLVEGGEPERNLERAARMIEEAAQQRCDIVLLPETLDFAWTHPSALTDAQPIPGPYSAVLCQEAQRHGVYLCAGLTERAPDGRIYNAALLINPQGEIICKYHKINLLMVEQPFYAVGQTLNVVDTPLGKIGVNICADNFLDGLSIGHTLARMGAEIILSPSSWTVDYSITEEDDPYREKWVTPYSILAQLYNIAVVGTTSVGYIVGGPYEGKKSVGCSLAVDASGIRAQGTFNEFAGELVVAEVPRPIRAEKGTAIGEMLRRKGFTFDTLPS</sequence>
<dbReference type="Proteomes" id="UP000198310">
    <property type="component" value="Unassembled WGS sequence"/>
</dbReference>
<feature type="region of interest" description="Disordered" evidence="1">
    <location>
        <begin position="1"/>
        <end position="35"/>
    </location>
</feature>
<dbReference type="PANTHER" id="PTHR23088:SF27">
    <property type="entry name" value="DEAMINATED GLUTATHIONE AMIDASE"/>
    <property type="match status" value="1"/>
</dbReference>
<dbReference type="PANTHER" id="PTHR23088">
    <property type="entry name" value="NITRILASE-RELATED"/>
    <property type="match status" value="1"/>
</dbReference>